<dbReference type="AlphaFoldDB" id="A0AAW1AR56"/>
<evidence type="ECO:0000313" key="4">
    <source>
        <dbReference type="Proteomes" id="UP001474421"/>
    </source>
</evidence>
<dbReference type="GO" id="GO:0007155">
    <property type="term" value="P:cell adhesion"/>
    <property type="evidence" value="ECO:0007669"/>
    <property type="project" value="TreeGrafter"/>
</dbReference>
<evidence type="ECO:0000256" key="1">
    <source>
        <dbReference type="SAM" id="MobiDB-lite"/>
    </source>
</evidence>
<keyword evidence="2" id="KW-0472">Membrane</keyword>
<feature type="region of interest" description="Disordered" evidence="1">
    <location>
        <begin position="1"/>
        <end position="39"/>
    </location>
</feature>
<dbReference type="Proteomes" id="UP001474421">
    <property type="component" value="Unassembled WGS sequence"/>
</dbReference>
<proteinExistence type="predicted"/>
<feature type="region of interest" description="Disordered" evidence="1">
    <location>
        <begin position="198"/>
        <end position="217"/>
    </location>
</feature>
<dbReference type="PANTHER" id="PTHR47390:SF1">
    <property type="entry name" value="PODOPLANIN"/>
    <property type="match status" value="1"/>
</dbReference>
<protein>
    <submittedName>
        <fullName evidence="3">Podoplanin</fullName>
    </submittedName>
</protein>
<dbReference type="PANTHER" id="PTHR47390">
    <property type="entry name" value="PODOPLANIN"/>
    <property type="match status" value="1"/>
</dbReference>
<reference evidence="3 4" key="1">
    <citation type="journal article" date="2024" name="Proc. Natl. Acad. Sci. U.S.A.">
        <title>The genetic regulatory architecture and epigenomic basis for age-related changes in rattlesnake venom.</title>
        <authorList>
            <person name="Hogan M.P."/>
            <person name="Holding M.L."/>
            <person name="Nystrom G.S."/>
            <person name="Colston T.J."/>
            <person name="Bartlett D.A."/>
            <person name="Mason A.J."/>
            <person name="Ellsworth S.A."/>
            <person name="Rautsaw R.M."/>
            <person name="Lawrence K.C."/>
            <person name="Strickland J.L."/>
            <person name="He B."/>
            <person name="Fraser P."/>
            <person name="Margres M.J."/>
            <person name="Gilbert D.M."/>
            <person name="Gibbs H.L."/>
            <person name="Parkinson C.L."/>
            <person name="Rokyta D.R."/>
        </authorList>
    </citation>
    <scope>NUCLEOTIDE SEQUENCE [LARGE SCALE GENOMIC DNA]</scope>
    <source>
        <strain evidence="3">DRR0105</strain>
    </source>
</reference>
<feature type="region of interest" description="Disordered" evidence="1">
    <location>
        <begin position="84"/>
        <end position="146"/>
    </location>
</feature>
<dbReference type="GO" id="GO:0016477">
    <property type="term" value="P:cell migration"/>
    <property type="evidence" value="ECO:0007669"/>
    <property type="project" value="TreeGrafter"/>
</dbReference>
<dbReference type="GO" id="GO:0007165">
    <property type="term" value="P:signal transduction"/>
    <property type="evidence" value="ECO:0007669"/>
    <property type="project" value="TreeGrafter"/>
</dbReference>
<evidence type="ECO:0000256" key="2">
    <source>
        <dbReference type="SAM" id="Phobius"/>
    </source>
</evidence>
<keyword evidence="2" id="KW-1133">Transmembrane helix</keyword>
<gene>
    <name evidence="3" type="ORF">NXF25_017784</name>
</gene>
<accession>A0AAW1AR56</accession>
<comment type="caution">
    <text evidence="3">The sequence shown here is derived from an EMBL/GenBank/DDBJ whole genome shotgun (WGS) entry which is preliminary data.</text>
</comment>
<feature type="transmembrane region" description="Helical" evidence="2">
    <location>
        <begin position="228"/>
        <end position="250"/>
    </location>
</feature>
<dbReference type="EMBL" id="JAOTOJ010000017">
    <property type="protein sequence ID" value="KAK9392197.1"/>
    <property type="molecule type" value="Genomic_DNA"/>
</dbReference>
<evidence type="ECO:0000313" key="3">
    <source>
        <dbReference type="EMBL" id="KAK9392197.1"/>
    </source>
</evidence>
<name>A0AAW1AR56_CROAD</name>
<feature type="region of interest" description="Disordered" evidence="1">
    <location>
        <begin position="164"/>
        <end position="186"/>
    </location>
</feature>
<keyword evidence="4" id="KW-1185">Reference proteome</keyword>
<dbReference type="Pfam" id="PF05808">
    <property type="entry name" value="Podoplanin"/>
    <property type="match status" value="1"/>
</dbReference>
<dbReference type="InterPro" id="IPR052684">
    <property type="entry name" value="Podoplanin_domain"/>
</dbReference>
<dbReference type="GO" id="GO:1901731">
    <property type="term" value="P:positive regulation of platelet aggregation"/>
    <property type="evidence" value="ECO:0007669"/>
    <property type="project" value="TreeGrafter"/>
</dbReference>
<organism evidence="3 4">
    <name type="scientific">Crotalus adamanteus</name>
    <name type="common">Eastern diamondback rattlesnake</name>
    <dbReference type="NCBI Taxonomy" id="8729"/>
    <lineage>
        <taxon>Eukaryota</taxon>
        <taxon>Metazoa</taxon>
        <taxon>Chordata</taxon>
        <taxon>Craniata</taxon>
        <taxon>Vertebrata</taxon>
        <taxon>Euteleostomi</taxon>
        <taxon>Lepidosauria</taxon>
        <taxon>Squamata</taxon>
        <taxon>Bifurcata</taxon>
        <taxon>Unidentata</taxon>
        <taxon>Episquamata</taxon>
        <taxon>Toxicofera</taxon>
        <taxon>Serpentes</taxon>
        <taxon>Colubroidea</taxon>
        <taxon>Viperidae</taxon>
        <taxon>Crotalinae</taxon>
        <taxon>Crotalus</taxon>
    </lineage>
</organism>
<keyword evidence="2" id="KW-0812">Transmembrane</keyword>
<sequence length="259" mass="27187">MQVAGQGCPKEKARQSKTKGGTPGSILAAQRGRGRAVTTGREVVGISAGWQPRRWRVRQLSRVWLEACSRDGRSRILDQIAAAQEEVGRQPVQGGEGGGEPRGRGREGEGGSLCQEQDPFSAVSITWPSPPGEQKSGSCSLPGDGQTRNFGQTMTICLFAKEARTAPAEEEEPGKAPLGASEDPDYSEVPTLALMTTDSVSSSSDLGENATDAELPETSEDHLETVTLVGIILGTIAAIGVATGIVIVIAKKMSGRYSP</sequence>
<feature type="compositionally biased region" description="Basic and acidic residues" evidence="1">
    <location>
        <begin position="99"/>
        <end position="109"/>
    </location>
</feature>